<protein>
    <submittedName>
        <fullName evidence="1">Uncharacterized protein</fullName>
    </submittedName>
</protein>
<dbReference type="RefSeq" id="WP_004663682.1">
    <property type="nucleotide sequence ID" value="NZ_BMDV01000006.1"/>
</dbReference>
<dbReference type="EMBL" id="APOJ01000029">
    <property type="protein sequence ID" value="ENU26011.1"/>
    <property type="molecule type" value="Genomic_DNA"/>
</dbReference>
<name>A0ABN0JKZ6_9GAMM</name>
<accession>A0ABN0JKZ6</accession>
<keyword evidence="2" id="KW-1185">Reference proteome</keyword>
<dbReference type="Proteomes" id="UP000013190">
    <property type="component" value="Unassembled WGS sequence"/>
</dbReference>
<comment type="caution">
    <text evidence="1">The sequence shown here is derived from an EMBL/GenBank/DDBJ whole genome shotgun (WGS) entry which is preliminary data.</text>
</comment>
<gene>
    <name evidence="1" type="ORF">F992_02880</name>
</gene>
<organism evidence="1 2">
    <name type="scientific">Acinetobacter modestus</name>
    <dbReference type="NCBI Taxonomy" id="1776740"/>
    <lineage>
        <taxon>Bacteria</taxon>
        <taxon>Pseudomonadati</taxon>
        <taxon>Pseudomonadota</taxon>
        <taxon>Gammaproteobacteria</taxon>
        <taxon>Moraxellales</taxon>
        <taxon>Moraxellaceae</taxon>
        <taxon>Acinetobacter</taxon>
    </lineage>
</organism>
<reference evidence="1 2" key="2">
    <citation type="journal article" date="2016" name="Int. J. Syst. Evol. Microbiol.">
        <title>Taxonomy of haemolytic and/or proteolytic strains of the genus Acinetobacter with the proposal of Acinetobacter courvalinii sp. nov. (genomic species 14 sensu Bouvet &amp; Jeanjean), Acinetobacter dispersus sp. nov. (genomic species 17), Acinetobacter modestus sp. nov., Acinetobacter proteolyticus sp. nov. and Acinetobacter vivianii sp. nov.</title>
        <authorList>
            <person name="Nemec A."/>
            <person name="Radolfova-Krizova L."/>
            <person name="Maixnerova M."/>
            <person name="Vrestiakova E."/>
            <person name="Jezek P."/>
            <person name="Sedo O."/>
        </authorList>
    </citation>
    <scope>NUCLEOTIDE SEQUENCE [LARGE SCALE GENOMIC DNA]</scope>
    <source>
        <strain evidence="1 2">NIPH 236</strain>
    </source>
</reference>
<sequence length="760" mass="81224">MTTLHTVSFQKTVLATLIGLCLNQSVFALQELSDDGLSETTGEGIAILPQDFSLRLNGADIANSGQGTYGAGYIRMIPVGPLSSAQEAKNYQKADMYLYGLSLAQSKKDYGVGRTSTDWGVPFGAIAAGASASATDFGRKITSWGTADNPWVIKTLNDLDVPNFNGTSNNVTYLTLEAPLYKTGTIATTDADYNLKMGFWADAFMRDKTLADTGTYNTNELKNRLRLGFVWDGFGINGSNVKIFQTLNGVSSANNNVGGTYTANLKINGVANQPRTFNYGMSTSYNNTFGIAGLVRLNSGATDSTRGVVSNQTVTREIRNLDWVPTYTAQGGGTLPGIRGGSFVPAATPIVSKPGLISAGTDTALVSATDVASVNNTTGLQLSYRPPVRSTTYKDPYEPFWYPSRPDQPGNFLNTGVCVTSENGNGPTGGTNAGHCLVQEGFTTRRFRAYGTNSWAPPAFKSVLRISTQELTGGTFDNSTPALGGGVPNFTPNSYAAPNDRGDGVFLYDPNINLVLGNLYQPLMFSTDGNNFSIELARIPNKQEVYRRIYTRYEYIDPSSGVGAVDSGVSYLGSTCNIYTCGTESGGYQGSTATHSSITIGATNRINSATINGKSYTNLNWLTADTSSGSYGVSIGELKAGNNIAYNDEKDYTQVWKATRSESGTGWSAWSAWAVVAPKAALTGQQHPSLNRADPYETTYRQNYNNIIMGIQTTMPQTNQAIADTLNNMKPTGGTVSNNFGSVAIDGMLIQHLKFSTTGL</sequence>
<evidence type="ECO:0000313" key="1">
    <source>
        <dbReference type="EMBL" id="ENU26011.1"/>
    </source>
</evidence>
<evidence type="ECO:0000313" key="2">
    <source>
        <dbReference type="Proteomes" id="UP000013190"/>
    </source>
</evidence>
<dbReference type="GeneID" id="92836228"/>
<proteinExistence type="predicted"/>
<reference evidence="2" key="1">
    <citation type="submission" date="2013-02" db="EMBL/GenBank/DDBJ databases">
        <title>The Genome Sequence of Acinetobacter sp. NIPH 236.</title>
        <authorList>
            <consortium name="The Broad Institute Genome Sequencing Platform"/>
            <consortium name="The Broad Institute Genome Sequencing Center for Infectious Disease"/>
            <person name="Cerqueira G."/>
            <person name="Feldgarden M."/>
            <person name="Courvalin P."/>
            <person name="Perichon B."/>
            <person name="Grillot-Courvalin C."/>
            <person name="Clermont D."/>
            <person name="Rocha E."/>
            <person name="Yoon E.-J."/>
            <person name="Nemec A."/>
            <person name="Walker B."/>
            <person name="Young S.K."/>
            <person name="Zeng Q."/>
            <person name="Gargeya S."/>
            <person name="Fitzgerald M."/>
            <person name="Haas B."/>
            <person name="Abouelleil A."/>
            <person name="Alvarado L."/>
            <person name="Arachchi H.M."/>
            <person name="Berlin A.M."/>
            <person name="Chapman S.B."/>
            <person name="Dewar J."/>
            <person name="Goldberg J."/>
            <person name="Griggs A."/>
            <person name="Gujja S."/>
            <person name="Hansen M."/>
            <person name="Howarth C."/>
            <person name="Imamovic A."/>
            <person name="Larimer J."/>
            <person name="McCowan C."/>
            <person name="Murphy C."/>
            <person name="Neiman D."/>
            <person name="Pearson M."/>
            <person name="Priest M."/>
            <person name="Roberts A."/>
            <person name="Saif S."/>
            <person name="Shea T."/>
            <person name="Sisk P."/>
            <person name="Sykes S."/>
            <person name="Wortman J."/>
            <person name="Nusbaum C."/>
            <person name="Birren B."/>
        </authorList>
    </citation>
    <scope>NUCLEOTIDE SEQUENCE [LARGE SCALE GENOMIC DNA]</scope>
    <source>
        <strain evidence="2">NIPH 236</strain>
    </source>
</reference>